<evidence type="ECO:0000313" key="3">
    <source>
        <dbReference type="Proteomes" id="UP000539313"/>
    </source>
</evidence>
<reference evidence="2 3" key="1">
    <citation type="submission" date="2020-08" db="EMBL/GenBank/DDBJ databases">
        <title>Sequencing the genomes of 1000 actinobacteria strains.</title>
        <authorList>
            <person name="Klenk H.-P."/>
        </authorList>
    </citation>
    <scope>NUCLEOTIDE SEQUENCE [LARGE SCALE GENOMIC DNA]</scope>
    <source>
        <strain evidence="2 3">DSM 45823</strain>
    </source>
</reference>
<feature type="region of interest" description="Disordered" evidence="1">
    <location>
        <begin position="108"/>
        <end position="148"/>
    </location>
</feature>
<sequence>MTILALTAACVSVETGGNTPSPSPSSNGDDIIGSWTGNCAGTENLEFRNDGTLVMDGDEVRWFRRDSRTMVVTTDDDTTHVVDFRVEGDRLALTGDLLSSCTLTRGAAKSIHTPTPSPEAPNEPEEPSEPAPAPDPCPSTVAAELPPGAGPGSTLIAAYLSADFEITLCSDATGQVYYHGAGRVSGNSITLPAQYENGAYMAQDGSYLYQVRDQRIMVTNDGEVLVDQPLERIS</sequence>
<protein>
    <submittedName>
        <fullName evidence="2">Uncharacterized protein</fullName>
    </submittedName>
</protein>
<proteinExistence type="predicted"/>
<comment type="caution">
    <text evidence="2">The sequence shown here is derived from an EMBL/GenBank/DDBJ whole genome shotgun (WGS) entry which is preliminary data.</text>
</comment>
<evidence type="ECO:0000313" key="2">
    <source>
        <dbReference type="EMBL" id="MBA9003601.1"/>
    </source>
</evidence>
<organism evidence="2 3">
    <name type="scientific">Thermomonospora cellulosilytica</name>
    <dbReference type="NCBI Taxonomy" id="1411118"/>
    <lineage>
        <taxon>Bacteria</taxon>
        <taxon>Bacillati</taxon>
        <taxon>Actinomycetota</taxon>
        <taxon>Actinomycetes</taxon>
        <taxon>Streptosporangiales</taxon>
        <taxon>Thermomonosporaceae</taxon>
        <taxon>Thermomonospora</taxon>
    </lineage>
</organism>
<dbReference type="EMBL" id="JACJII010000001">
    <property type="protein sequence ID" value="MBA9003601.1"/>
    <property type="molecule type" value="Genomic_DNA"/>
</dbReference>
<gene>
    <name evidence="2" type="ORF">HNR21_002483</name>
</gene>
<keyword evidence="3" id="KW-1185">Reference proteome</keyword>
<name>A0A7W3R8D6_9ACTN</name>
<dbReference type="AlphaFoldDB" id="A0A7W3R8D6"/>
<evidence type="ECO:0000256" key="1">
    <source>
        <dbReference type="SAM" id="MobiDB-lite"/>
    </source>
</evidence>
<accession>A0A7W3R8D6</accession>
<dbReference type="Proteomes" id="UP000539313">
    <property type="component" value="Unassembled WGS sequence"/>
</dbReference>